<dbReference type="SMART" id="SM00052">
    <property type="entry name" value="EAL"/>
    <property type="match status" value="1"/>
</dbReference>
<dbReference type="PANTHER" id="PTHR33121:SF70">
    <property type="entry name" value="SIGNALING PROTEIN YKOW"/>
    <property type="match status" value="1"/>
</dbReference>
<dbReference type="Gene3D" id="3.30.70.270">
    <property type="match status" value="1"/>
</dbReference>
<evidence type="ECO:0000313" key="3">
    <source>
        <dbReference type="Proteomes" id="UP000607645"/>
    </source>
</evidence>
<evidence type="ECO:0000313" key="2">
    <source>
        <dbReference type="EMBL" id="MBC5735453.1"/>
    </source>
</evidence>
<name>A0A8J6MFP2_9FIRM</name>
<dbReference type="PANTHER" id="PTHR33121">
    <property type="entry name" value="CYCLIC DI-GMP PHOSPHODIESTERASE PDEF"/>
    <property type="match status" value="1"/>
</dbReference>
<dbReference type="InterPro" id="IPR029787">
    <property type="entry name" value="Nucleotide_cyclase"/>
</dbReference>
<dbReference type="SUPFAM" id="SSF55073">
    <property type="entry name" value="Nucleotide cyclase"/>
    <property type="match status" value="1"/>
</dbReference>
<dbReference type="PROSITE" id="PS50883">
    <property type="entry name" value="EAL"/>
    <property type="match status" value="1"/>
</dbReference>
<dbReference type="SUPFAM" id="SSF141868">
    <property type="entry name" value="EAL domain-like"/>
    <property type="match status" value="1"/>
</dbReference>
<accession>A0A8J6MFP2</accession>
<dbReference type="CDD" id="cd01948">
    <property type="entry name" value="EAL"/>
    <property type="match status" value="1"/>
</dbReference>
<dbReference type="Proteomes" id="UP000607645">
    <property type="component" value="Unassembled WGS sequence"/>
</dbReference>
<dbReference type="InterPro" id="IPR043128">
    <property type="entry name" value="Rev_trsase/Diguanyl_cyclase"/>
</dbReference>
<sequence>MTGMRDEAFIREKYEALPDAERWQYALISLKIKRFRTFNRIYGREAGDALIEKVYEIVAGWLGEGEYIAHIRVDYFNVLLRFPREFNPILDKIIELNACIRDMDDPRFHGRVFCGFGIYPLETGVDFYTAQYNADVARTECPEREFRNSHMEVYGVTVEDKDARYYDLIDIIKPALERGDFKLYLQPKVDLRTGEVHSAEALMRWIDPERGMLNLGDFLPMLEETGLIGDVDGYLFEQVCKSINRWREVYGKKIQISVNLSAALFNFRDFFKVYRGVHKRYGTPTECIEFEVLESIVLNEVERVRHVVNELKDYGFTSALDDFGSGYSSYSVLTSAEIHTLKIDRSLFRHEEDERERIIIRHIIQTARELGMRTVAEGVETQGYVDYLRSLGCDYIQGYVFYKPMPVDEFEERFVRGDEKAHFEH</sequence>
<reference evidence="2" key="1">
    <citation type="submission" date="2020-08" db="EMBL/GenBank/DDBJ databases">
        <title>Genome public.</title>
        <authorList>
            <person name="Liu C."/>
            <person name="Sun Q."/>
        </authorList>
    </citation>
    <scope>NUCLEOTIDE SEQUENCE</scope>
    <source>
        <strain evidence="2">NSJ-52</strain>
    </source>
</reference>
<dbReference type="Pfam" id="PF00990">
    <property type="entry name" value="GGDEF"/>
    <property type="match status" value="1"/>
</dbReference>
<dbReference type="InterPro" id="IPR035919">
    <property type="entry name" value="EAL_sf"/>
</dbReference>
<protein>
    <submittedName>
        <fullName evidence="2">GGDEF domain-containing protein</fullName>
    </submittedName>
</protein>
<dbReference type="EMBL" id="JACOPQ010000001">
    <property type="protein sequence ID" value="MBC5735453.1"/>
    <property type="molecule type" value="Genomic_DNA"/>
</dbReference>
<feature type="domain" description="EAL" evidence="1">
    <location>
        <begin position="165"/>
        <end position="418"/>
    </location>
</feature>
<organism evidence="2 3">
    <name type="scientific">Lawsonibacter faecis</name>
    <dbReference type="NCBI Taxonomy" id="2763052"/>
    <lineage>
        <taxon>Bacteria</taxon>
        <taxon>Bacillati</taxon>
        <taxon>Bacillota</taxon>
        <taxon>Clostridia</taxon>
        <taxon>Eubacteriales</taxon>
        <taxon>Oscillospiraceae</taxon>
        <taxon>Lawsonibacter</taxon>
    </lineage>
</organism>
<proteinExistence type="predicted"/>
<gene>
    <name evidence="2" type="ORF">H8S62_00325</name>
</gene>
<dbReference type="AlphaFoldDB" id="A0A8J6MFP2"/>
<dbReference type="InterPro" id="IPR000160">
    <property type="entry name" value="GGDEF_dom"/>
</dbReference>
<dbReference type="Pfam" id="PF00563">
    <property type="entry name" value="EAL"/>
    <property type="match status" value="1"/>
</dbReference>
<dbReference type="GO" id="GO:0071111">
    <property type="term" value="F:cyclic-guanylate-specific phosphodiesterase activity"/>
    <property type="evidence" value="ECO:0007669"/>
    <property type="project" value="InterPro"/>
</dbReference>
<keyword evidence="3" id="KW-1185">Reference proteome</keyword>
<evidence type="ECO:0000259" key="1">
    <source>
        <dbReference type="PROSITE" id="PS50883"/>
    </source>
</evidence>
<dbReference type="InterPro" id="IPR050706">
    <property type="entry name" value="Cyclic-di-GMP_PDE-like"/>
</dbReference>
<dbReference type="InterPro" id="IPR001633">
    <property type="entry name" value="EAL_dom"/>
</dbReference>
<dbReference type="Gene3D" id="3.20.20.450">
    <property type="entry name" value="EAL domain"/>
    <property type="match status" value="1"/>
</dbReference>
<comment type="caution">
    <text evidence="2">The sequence shown here is derived from an EMBL/GenBank/DDBJ whole genome shotgun (WGS) entry which is preliminary data.</text>
</comment>